<dbReference type="EMBL" id="UFQS01001908">
    <property type="protein sequence ID" value="SSX12687.1"/>
    <property type="molecule type" value="Genomic_DNA"/>
</dbReference>
<dbReference type="VEuPathDB" id="VectorBase:CSON004537"/>
<dbReference type="EMBL" id="UFQT01001908">
    <property type="protein sequence ID" value="SSX32130.1"/>
    <property type="molecule type" value="Genomic_DNA"/>
</dbReference>
<organism evidence="2">
    <name type="scientific">Culicoides sonorensis</name>
    <name type="common">Biting midge</name>
    <dbReference type="NCBI Taxonomy" id="179676"/>
    <lineage>
        <taxon>Eukaryota</taxon>
        <taxon>Metazoa</taxon>
        <taxon>Ecdysozoa</taxon>
        <taxon>Arthropoda</taxon>
        <taxon>Hexapoda</taxon>
        <taxon>Insecta</taxon>
        <taxon>Pterygota</taxon>
        <taxon>Neoptera</taxon>
        <taxon>Endopterygota</taxon>
        <taxon>Diptera</taxon>
        <taxon>Nematocera</taxon>
        <taxon>Chironomoidea</taxon>
        <taxon>Ceratopogonidae</taxon>
        <taxon>Ceratopogoninae</taxon>
        <taxon>Culicoides</taxon>
        <taxon>Monoculicoides</taxon>
    </lineage>
</organism>
<dbReference type="PANTHER" id="PTHR23409:SF21">
    <property type="entry name" value="CAPSID PROTEIN"/>
    <property type="match status" value="1"/>
</dbReference>
<reference evidence="2" key="2">
    <citation type="submission" date="2018-07" db="EMBL/GenBank/DDBJ databases">
        <authorList>
            <person name="Quirk P.G."/>
            <person name="Krulwich T.A."/>
        </authorList>
    </citation>
    <scope>NUCLEOTIDE SEQUENCE</scope>
</reference>
<dbReference type="GO" id="GO:0009263">
    <property type="term" value="P:deoxyribonucleotide biosynthetic process"/>
    <property type="evidence" value="ECO:0007669"/>
    <property type="project" value="InterPro"/>
</dbReference>
<evidence type="ECO:0000313" key="2">
    <source>
        <dbReference type="EMBL" id="SSX32130.1"/>
    </source>
</evidence>
<gene>
    <name evidence="2" type="primary">CSON004537</name>
</gene>
<dbReference type="PANTHER" id="PTHR23409">
    <property type="entry name" value="RIBONUCLEOSIDE-DIPHOSPHATE REDUCTASE SMALL CHAIN"/>
    <property type="match status" value="1"/>
</dbReference>
<accession>A0A336MPY8</accession>
<dbReference type="AlphaFoldDB" id="A0A336MPY8"/>
<name>A0A336MPY8_CULSO</name>
<dbReference type="InterPro" id="IPR000358">
    <property type="entry name" value="RNR_small_fam"/>
</dbReference>
<dbReference type="GO" id="GO:0005829">
    <property type="term" value="C:cytosol"/>
    <property type="evidence" value="ECO:0007669"/>
    <property type="project" value="TreeGrafter"/>
</dbReference>
<proteinExistence type="predicted"/>
<evidence type="ECO:0000313" key="1">
    <source>
        <dbReference type="EMBL" id="SSX12687.1"/>
    </source>
</evidence>
<reference evidence="1" key="1">
    <citation type="submission" date="2018-04" db="EMBL/GenBank/DDBJ databases">
        <authorList>
            <person name="Go L.Y."/>
            <person name="Mitchell J.A."/>
        </authorList>
    </citation>
    <scope>NUCLEOTIDE SEQUENCE</scope>
    <source>
        <tissue evidence="1">Whole organism</tissue>
    </source>
</reference>
<dbReference type="OMA" id="CEDACHL"/>
<dbReference type="GO" id="GO:0004748">
    <property type="term" value="F:ribonucleoside-diphosphate reductase activity, thioredoxin disulfide as acceptor"/>
    <property type="evidence" value="ECO:0007669"/>
    <property type="project" value="TreeGrafter"/>
</dbReference>
<sequence>MECMLSQLDLFSTPPIQSSILRTEKVSYNPITSLENSGTIDFHIPGNGDTYRDMSSIQMLLTVQIVDNTPALQNQNAQVVYGVNNLFHSMFRQCTVFLNNAMVSHDDTNYHYKCFFETILNYGRDASVTHLKNVGWFLDEGTNINSTAEDGPNRHILARKRLVYGKTPEQQEYNHVQFIGRLHIDAANIQKYLPSGVDIRISLVKENPTFFMLSGNQHSMCDVRILEASLSIHHVHINPQILLAHHQVLSSKNAVYPFKKTTVRQYTINAGTYNLTLDNVIIGQLPNIIVFGMVSNTAYSGNYTRNPFYFKHYGLLTFGLYVNGNLISGKPIVFEHSDVTGEVLTKGYETLFSGTGINFADKGHLITPQLYKDCYFLLMFDLTADHSYNSDCTHMFNEGTVRIEGTFKEALPETVTCLLYCEFDALMEIDKNKNVFVT</sequence>
<protein>
    <submittedName>
        <fullName evidence="2">CSON004537 protein</fullName>
    </submittedName>
</protein>